<evidence type="ECO:0000256" key="6">
    <source>
        <dbReference type="ARBA" id="ARBA00022989"/>
    </source>
</evidence>
<feature type="compositionally biased region" description="Pro residues" evidence="8">
    <location>
        <begin position="196"/>
        <end position="208"/>
    </location>
</feature>
<evidence type="ECO:0000256" key="7">
    <source>
        <dbReference type="ARBA" id="ARBA00023136"/>
    </source>
</evidence>
<dbReference type="Pfam" id="PF07690">
    <property type="entry name" value="MFS_1"/>
    <property type="match status" value="2"/>
</dbReference>
<reference evidence="11 12" key="1">
    <citation type="submission" date="2019-01" db="EMBL/GenBank/DDBJ databases">
        <title>Sequencing the genomes of 1000 actinobacteria strains.</title>
        <authorList>
            <person name="Klenk H.-P."/>
        </authorList>
    </citation>
    <scope>NUCLEOTIDE SEQUENCE [LARGE SCALE GENOMIC DNA]</scope>
    <source>
        <strain evidence="11 12">DSM 43925</strain>
    </source>
</reference>
<dbReference type="EMBL" id="SAUN01000001">
    <property type="protein sequence ID" value="RVX40414.1"/>
    <property type="molecule type" value="Genomic_DNA"/>
</dbReference>
<keyword evidence="4" id="KW-1003">Cell membrane</keyword>
<evidence type="ECO:0000256" key="5">
    <source>
        <dbReference type="ARBA" id="ARBA00022692"/>
    </source>
</evidence>
<proteinExistence type="inferred from homology"/>
<dbReference type="AlphaFoldDB" id="A0A438M3N5"/>
<evidence type="ECO:0000256" key="4">
    <source>
        <dbReference type="ARBA" id="ARBA00022475"/>
    </source>
</evidence>
<accession>A0A438M3N5</accession>
<evidence type="ECO:0000256" key="8">
    <source>
        <dbReference type="SAM" id="MobiDB-lite"/>
    </source>
</evidence>
<keyword evidence="12" id="KW-1185">Reference proteome</keyword>
<evidence type="ECO:0000313" key="11">
    <source>
        <dbReference type="EMBL" id="RVX40414.1"/>
    </source>
</evidence>
<dbReference type="GO" id="GO:0005886">
    <property type="term" value="C:plasma membrane"/>
    <property type="evidence" value="ECO:0007669"/>
    <property type="project" value="UniProtKB-SubCell"/>
</dbReference>
<organism evidence="11 12">
    <name type="scientific">Nonomuraea polychroma</name>
    <dbReference type="NCBI Taxonomy" id="46176"/>
    <lineage>
        <taxon>Bacteria</taxon>
        <taxon>Bacillati</taxon>
        <taxon>Actinomycetota</taxon>
        <taxon>Actinomycetes</taxon>
        <taxon>Streptosporangiales</taxon>
        <taxon>Streptosporangiaceae</taxon>
        <taxon>Nonomuraea</taxon>
    </lineage>
</organism>
<evidence type="ECO:0000313" key="12">
    <source>
        <dbReference type="Proteomes" id="UP000284824"/>
    </source>
</evidence>
<dbReference type="InterPro" id="IPR020846">
    <property type="entry name" value="MFS_dom"/>
</dbReference>
<feature type="transmembrane region" description="Helical" evidence="9">
    <location>
        <begin position="374"/>
        <end position="398"/>
    </location>
</feature>
<dbReference type="PANTHER" id="PTHR43271:SF1">
    <property type="entry name" value="INNER MEMBRANE TRANSPORT PROTEIN YNFM"/>
    <property type="match status" value="1"/>
</dbReference>
<feature type="region of interest" description="Disordered" evidence="8">
    <location>
        <begin position="196"/>
        <end position="278"/>
    </location>
</feature>
<evidence type="ECO:0000256" key="1">
    <source>
        <dbReference type="ARBA" id="ARBA00004651"/>
    </source>
</evidence>
<keyword evidence="6 9" id="KW-1133">Transmembrane helix</keyword>
<feature type="transmembrane region" description="Helical" evidence="9">
    <location>
        <begin position="57"/>
        <end position="77"/>
    </location>
</feature>
<name>A0A438M3N5_9ACTN</name>
<feature type="transmembrane region" description="Helical" evidence="9">
    <location>
        <begin position="410"/>
        <end position="431"/>
    </location>
</feature>
<feature type="transmembrane region" description="Helical" evidence="9">
    <location>
        <begin position="86"/>
        <end position="104"/>
    </location>
</feature>
<protein>
    <submittedName>
        <fullName evidence="11">YNFM family putative membrane transporter</fullName>
    </submittedName>
</protein>
<feature type="transmembrane region" description="Helical" evidence="9">
    <location>
        <begin position="110"/>
        <end position="132"/>
    </location>
</feature>
<dbReference type="Proteomes" id="UP000284824">
    <property type="component" value="Unassembled WGS sequence"/>
</dbReference>
<dbReference type="PROSITE" id="PS50850">
    <property type="entry name" value="MFS"/>
    <property type="match status" value="1"/>
</dbReference>
<dbReference type="GO" id="GO:0022857">
    <property type="term" value="F:transmembrane transporter activity"/>
    <property type="evidence" value="ECO:0007669"/>
    <property type="project" value="InterPro"/>
</dbReference>
<feature type="domain" description="Major facilitator superfamily (MFS) profile" evidence="10">
    <location>
        <begin position="18"/>
        <end position="463"/>
    </location>
</feature>
<dbReference type="PANTHER" id="PTHR43271">
    <property type="entry name" value="BLL2771 PROTEIN"/>
    <property type="match status" value="1"/>
</dbReference>
<keyword evidence="3" id="KW-0813">Transport</keyword>
<feature type="transmembrane region" description="Helical" evidence="9">
    <location>
        <begin position="281"/>
        <end position="304"/>
    </location>
</feature>
<comment type="caution">
    <text evidence="11">The sequence shown here is derived from an EMBL/GenBank/DDBJ whole genome shotgun (WGS) entry which is preliminary data.</text>
</comment>
<feature type="compositionally biased region" description="Low complexity" evidence="8">
    <location>
        <begin position="209"/>
        <end position="225"/>
    </location>
</feature>
<keyword evidence="7 9" id="KW-0472">Membrane</keyword>
<dbReference type="InterPro" id="IPR036259">
    <property type="entry name" value="MFS_trans_sf"/>
</dbReference>
<feature type="transmembrane region" description="Helical" evidence="9">
    <location>
        <begin position="169"/>
        <end position="191"/>
    </location>
</feature>
<evidence type="ECO:0000256" key="9">
    <source>
        <dbReference type="SAM" id="Phobius"/>
    </source>
</evidence>
<comment type="subcellular location">
    <subcellularLocation>
        <location evidence="1">Cell membrane</location>
        <topology evidence="1">Multi-pass membrane protein</topology>
    </subcellularLocation>
</comment>
<feature type="transmembrane region" description="Helical" evidence="9">
    <location>
        <begin position="347"/>
        <end position="368"/>
    </location>
</feature>
<feature type="transmembrane region" description="Helical" evidence="9">
    <location>
        <begin position="20"/>
        <end position="37"/>
    </location>
</feature>
<evidence type="ECO:0000256" key="2">
    <source>
        <dbReference type="ARBA" id="ARBA00008335"/>
    </source>
</evidence>
<gene>
    <name evidence="11" type="ORF">EDD27_2821</name>
</gene>
<evidence type="ECO:0000259" key="10">
    <source>
        <dbReference type="PROSITE" id="PS50850"/>
    </source>
</evidence>
<feature type="transmembrane region" description="Helical" evidence="9">
    <location>
        <begin position="139"/>
        <end position="157"/>
    </location>
</feature>
<dbReference type="InterPro" id="IPR011701">
    <property type="entry name" value="MFS"/>
</dbReference>
<dbReference type="SUPFAM" id="SSF103473">
    <property type="entry name" value="MFS general substrate transporter"/>
    <property type="match status" value="1"/>
</dbReference>
<sequence>MRVVIQAQSAPAQVDTRRVGAAVAAAGLSSFALLYAPQPVLPQLAAAFRLDPGSASLAIGVATGALAVAVLPVAALAETVGRRRMIVWSVVVSAVLGLLLPLAPSFPVLLVMRAVQGVAIAGFAGVAAAYLADQVGPGRLAGAVGAMIAGNSVGGMTGRLGTGFAAGPLGWHGALAVVAGVALACALFAALTLPRTPSPQHAPSPAHAPAPGAARVPARGSAPGRAPVPVPAHDPASSGEPADGAHVERGRRAHSRAAHVRPDATWAGRPRTDSTRAGRRGAGVGVLVPCMVGALATGAFVALYNAAGFRLAGEPLSLSPAVASLVFLSYAMGTASSAAAGRLAARLGRTTALVTSLIVTVAGSALTLHPSLPAMSLGFALLTAGFFAAHAIANAWVAAQASPQARGRAAGLYTLCFYLGSGAGGTAGTIVYGHAGWSWLIALTSAWLLLATLAVLLRARRDPAG</sequence>
<evidence type="ECO:0000256" key="3">
    <source>
        <dbReference type="ARBA" id="ARBA00022448"/>
    </source>
</evidence>
<feature type="transmembrane region" description="Helical" evidence="9">
    <location>
        <begin position="437"/>
        <end position="457"/>
    </location>
</feature>
<comment type="similarity">
    <text evidence="2">Belongs to the major facilitator superfamily.</text>
</comment>
<feature type="transmembrane region" description="Helical" evidence="9">
    <location>
        <begin position="316"/>
        <end position="335"/>
    </location>
</feature>
<dbReference type="Gene3D" id="1.20.1250.20">
    <property type="entry name" value="MFS general substrate transporter like domains"/>
    <property type="match status" value="1"/>
</dbReference>
<keyword evidence="5 9" id="KW-0812">Transmembrane</keyword>